<accession>A0A452SKY7</accession>
<evidence type="ECO:0000256" key="8">
    <source>
        <dbReference type="RuleBase" id="RU000354"/>
    </source>
</evidence>
<dbReference type="InterPro" id="IPR029034">
    <property type="entry name" value="Cystine-knot_cytokine"/>
</dbReference>
<dbReference type="Proteomes" id="UP000291022">
    <property type="component" value="Unassembled WGS sequence"/>
</dbReference>
<dbReference type="GO" id="GO:0005125">
    <property type="term" value="F:cytokine activity"/>
    <property type="evidence" value="ECO:0007669"/>
    <property type="project" value="TreeGrafter"/>
</dbReference>
<dbReference type="InterPro" id="IPR015615">
    <property type="entry name" value="TGF-beta-rel"/>
</dbReference>
<evidence type="ECO:0000256" key="7">
    <source>
        <dbReference type="ARBA" id="ARBA00023180"/>
    </source>
</evidence>
<dbReference type="InterPro" id="IPR001839">
    <property type="entry name" value="TGF-b_C"/>
</dbReference>
<dbReference type="GO" id="GO:0005615">
    <property type="term" value="C:extracellular space"/>
    <property type="evidence" value="ECO:0007669"/>
    <property type="project" value="TreeGrafter"/>
</dbReference>
<dbReference type="PROSITE" id="PS00250">
    <property type="entry name" value="TGF_BETA_1"/>
    <property type="match status" value="1"/>
</dbReference>
<feature type="domain" description="TGF-beta family profile" evidence="9">
    <location>
        <begin position="274"/>
        <end position="402"/>
    </location>
</feature>
<dbReference type="OMA" id="VYRHQLH"/>
<name>A0A452SKY7_URSAM</name>
<evidence type="ECO:0000256" key="6">
    <source>
        <dbReference type="ARBA" id="ARBA00023157"/>
    </source>
</evidence>
<organism evidence="10 11">
    <name type="scientific">Ursus americanus</name>
    <name type="common">American black bear</name>
    <name type="synonym">Euarctos americanus</name>
    <dbReference type="NCBI Taxonomy" id="9643"/>
    <lineage>
        <taxon>Eukaryota</taxon>
        <taxon>Metazoa</taxon>
        <taxon>Chordata</taxon>
        <taxon>Craniata</taxon>
        <taxon>Vertebrata</taxon>
        <taxon>Euteleostomi</taxon>
        <taxon>Mammalia</taxon>
        <taxon>Eutheria</taxon>
        <taxon>Laurasiatheria</taxon>
        <taxon>Carnivora</taxon>
        <taxon>Caniformia</taxon>
        <taxon>Ursidae</taxon>
        <taxon>Ursus</taxon>
    </lineage>
</organism>
<dbReference type="Ensembl" id="ENSUAMT00000037107.1">
    <property type="protein sequence ID" value="ENSUAMP00000033302.1"/>
    <property type="gene ID" value="ENSUAMG00000025388.1"/>
</dbReference>
<evidence type="ECO:0000313" key="11">
    <source>
        <dbReference type="Proteomes" id="UP000291022"/>
    </source>
</evidence>
<dbReference type="PANTHER" id="PTHR11848:SF22">
    <property type="entry name" value="BONE MORPHOGENETIC PROTEIN 15"/>
    <property type="match status" value="1"/>
</dbReference>
<keyword evidence="6" id="KW-1015">Disulfide bond</keyword>
<sequence length="402" mass="45853">VLLNTTPFEMVLLSILRILLWGLVLYMEQRVQMAKVGQPFNAIMADASSLPLIRELLEEAPGNKQRKPQVLGHPLRYMLELYQRSADARGHPRENRTIGATMVRLVRPLANVARPLRGPWHIKTLDFPLRPNQVAYQLVRAIVVYRHQLHLAHFHLSCHMEPCVQKSQTNHFPSGRGSSKPSLLSKAWTEMDITQHVQQRLWNPKGCRVLRLRFMCQQQKGSEILELQWHGTSSLDTAFLLLYFNDTHKSVQKAKLHPRILEEFMAGDSSLLLRRARQAGSITSGVPGLSREHDGPKSNQCSLHPFQVSFHQLGWDHWIIAPHVYTPNYCKGACPRVLHYGLNSPNHAIIQNLVNELVDQSVPQPSCVPYKYVPISILLVEANGSILYKEYEDMIAQSCTCR</sequence>
<evidence type="ECO:0000256" key="5">
    <source>
        <dbReference type="ARBA" id="ARBA00023030"/>
    </source>
</evidence>
<keyword evidence="3" id="KW-0964">Secreted</keyword>
<dbReference type="Gene3D" id="2.10.90.10">
    <property type="entry name" value="Cystine-knot cytokines"/>
    <property type="match status" value="1"/>
</dbReference>
<evidence type="ECO:0000313" key="10">
    <source>
        <dbReference type="Ensembl" id="ENSUAMP00000033302.1"/>
    </source>
</evidence>
<dbReference type="GO" id="GO:0008083">
    <property type="term" value="F:growth factor activity"/>
    <property type="evidence" value="ECO:0007669"/>
    <property type="project" value="UniProtKB-KW"/>
</dbReference>
<keyword evidence="7" id="KW-0325">Glycoprotein</keyword>
<dbReference type="PRINTS" id="PR00669">
    <property type="entry name" value="INHIBINA"/>
</dbReference>
<evidence type="ECO:0000256" key="3">
    <source>
        <dbReference type="ARBA" id="ARBA00022525"/>
    </source>
</evidence>
<dbReference type="GeneTree" id="ENSGT00940000160940"/>
<evidence type="ECO:0000256" key="2">
    <source>
        <dbReference type="ARBA" id="ARBA00006656"/>
    </source>
</evidence>
<reference evidence="10" key="2">
    <citation type="submission" date="2025-08" db="UniProtKB">
        <authorList>
            <consortium name="Ensembl"/>
        </authorList>
    </citation>
    <scope>IDENTIFICATION</scope>
</reference>
<keyword evidence="5 8" id="KW-0339">Growth factor</keyword>
<dbReference type="SMART" id="SM00204">
    <property type="entry name" value="TGFB"/>
    <property type="match status" value="1"/>
</dbReference>
<dbReference type="PANTHER" id="PTHR11848">
    <property type="entry name" value="TGF-BETA FAMILY"/>
    <property type="match status" value="1"/>
</dbReference>
<protein>
    <submittedName>
        <fullName evidence="10">Bone morphotic protein 15</fullName>
    </submittedName>
</protein>
<dbReference type="AlphaFoldDB" id="A0A452SKY7"/>
<dbReference type="InterPro" id="IPR017948">
    <property type="entry name" value="TGFb_CS"/>
</dbReference>
<reference evidence="11" key="1">
    <citation type="submission" date="2016-06" db="EMBL/GenBank/DDBJ databases">
        <title>De novo assembly and RNA-Seq shows season-dependent expression and editing in black bear kidneys.</title>
        <authorList>
            <person name="Korstanje R."/>
            <person name="Srivastava A."/>
            <person name="Sarsani V.K."/>
            <person name="Sheehan S.M."/>
            <person name="Seger R.L."/>
            <person name="Barter M.E."/>
            <person name="Lindqvist C."/>
            <person name="Brody L.C."/>
            <person name="Mullikin J.C."/>
        </authorList>
    </citation>
    <scope>NUCLEOTIDE SEQUENCE [LARGE SCALE GENOMIC DNA]</scope>
</reference>
<dbReference type="FunFam" id="2.10.90.10:FF:000012">
    <property type="entry name" value="Growth/differentiation factor 9 (Predicted)"/>
    <property type="match status" value="1"/>
</dbReference>
<comment type="subcellular location">
    <subcellularLocation>
        <location evidence="1">Secreted</location>
    </subcellularLocation>
</comment>
<dbReference type="CDD" id="cd19402">
    <property type="entry name" value="TGF_beta_GDF9B"/>
    <property type="match status" value="1"/>
</dbReference>
<dbReference type="Pfam" id="PF00019">
    <property type="entry name" value="TGF_beta"/>
    <property type="match status" value="1"/>
</dbReference>
<proteinExistence type="inferred from homology"/>
<dbReference type="STRING" id="9643.ENSUAMP00000033302"/>
<comment type="similarity">
    <text evidence="2 8">Belongs to the TGF-beta family.</text>
</comment>
<gene>
    <name evidence="10" type="primary">BMP15</name>
</gene>
<keyword evidence="4" id="KW-0732">Signal</keyword>
<dbReference type="PROSITE" id="PS51362">
    <property type="entry name" value="TGF_BETA_2"/>
    <property type="match status" value="1"/>
</dbReference>
<dbReference type="SUPFAM" id="SSF57501">
    <property type="entry name" value="Cystine-knot cytokines"/>
    <property type="match status" value="1"/>
</dbReference>
<evidence type="ECO:0000259" key="9">
    <source>
        <dbReference type="PROSITE" id="PS51362"/>
    </source>
</evidence>
<reference evidence="10" key="3">
    <citation type="submission" date="2025-09" db="UniProtKB">
        <authorList>
            <consortium name="Ensembl"/>
        </authorList>
    </citation>
    <scope>IDENTIFICATION</scope>
</reference>
<evidence type="ECO:0000256" key="1">
    <source>
        <dbReference type="ARBA" id="ARBA00004613"/>
    </source>
</evidence>
<evidence type="ECO:0000256" key="4">
    <source>
        <dbReference type="ARBA" id="ARBA00022729"/>
    </source>
</evidence>
<keyword evidence="11" id="KW-1185">Reference proteome</keyword>